<feature type="region of interest" description="Disordered" evidence="1">
    <location>
        <begin position="1"/>
        <end position="25"/>
    </location>
</feature>
<feature type="compositionally biased region" description="Basic and acidic residues" evidence="1">
    <location>
        <begin position="191"/>
        <end position="203"/>
    </location>
</feature>
<keyword evidence="3" id="KW-1185">Reference proteome</keyword>
<feature type="compositionally biased region" description="Low complexity" evidence="1">
    <location>
        <begin position="221"/>
        <end position="245"/>
    </location>
</feature>
<feature type="region of interest" description="Disordered" evidence="1">
    <location>
        <begin position="179"/>
        <end position="304"/>
    </location>
</feature>
<feature type="compositionally biased region" description="Pro residues" evidence="1">
    <location>
        <begin position="208"/>
        <end position="220"/>
    </location>
</feature>
<dbReference type="Ensembl" id="ENSCJPT00005011961.1">
    <property type="protein sequence ID" value="ENSCJPP00005007802.1"/>
    <property type="gene ID" value="ENSCJPG00005007091.1"/>
</dbReference>
<evidence type="ECO:0000313" key="3">
    <source>
        <dbReference type="Proteomes" id="UP000694412"/>
    </source>
</evidence>
<reference evidence="2" key="3">
    <citation type="submission" date="2025-09" db="UniProtKB">
        <authorList>
            <consortium name="Ensembl"/>
        </authorList>
    </citation>
    <scope>IDENTIFICATION</scope>
</reference>
<reference evidence="2" key="1">
    <citation type="submission" date="2015-11" db="EMBL/GenBank/DDBJ databases">
        <authorList>
            <consortium name="International Coturnix japonica Genome Analysis Consortium"/>
            <person name="Warren W."/>
            <person name="Burt D.W."/>
            <person name="Antin P.B."/>
            <person name="Lanford R."/>
            <person name="Gros J."/>
            <person name="Wilson R.K."/>
        </authorList>
    </citation>
    <scope>NUCLEOTIDE SEQUENCE [LARGE SCALE GENOMIC DNA]</scope>
</reference>
<reference evidence="2" key="2">
    <citation type="submission" date="2025-08" db="UniProtKB">
        <authorList>
            <consortium name="Ensembl"/>
        </authorList>
    </citation>
    <scope>IDENTIFICATION</scope>
</reference>
<proteinExistence type="predicted"/>
<dbReference type="Proteomes" id="UP000694412">
    <property type="component" value="Chromosome 21"/>
</dbReference>
<dbReference type="AlphaFoldDB" id="A0A8C2T8D5"/>
<evidence type="ECO:0000313" key="2">
    <source>
        <dbReference type="Ensembl" id="ENSCJPP00005007802.1"/>
    </source>
</evidence>
<feature type="compositionally biased region" description="Pro residues" evidence="1">
    <location>
        <begin position="278"/>
        <end position="304"/>
    </location>
</feature>
<name>A0A8C2T8D5_COTJA</name>
<evidence type="ECO:0000256" key="1">
    <source>
        <dbReference type="SAM" id="MobiDB-lite"/>
    </source>
</evidence>
<sequence length="361" mass="37750">MRSPPLLSHSPSCKHSNHALGWSTPKRTPGGWGGVCVLSARPHRALSEPTFARLPPRSCKPQREIRSFQPPAGIQRKPGMESSVQEELRHQAISFGKIPASKAQKYNKTQNAALAAGPAHITKYPAPLFVGMRRVRALFPPGTRRPLCLHKYLCPPGPRAGRQEEMWLIERPQTRPEGNFQVETHCSRPTPRGEKGDGIRREAGPALGPEPGPTLGPEPGPTLGLEPSPTLGLEPSPTLGLEPSPMLGPVPGPTLGLEPSPMLGPEPGPTLGLEPSPMLGPVPGPTLGPEPGPMLGPVPGPTLGPEPGPMLGPVLAPVLCPVLGLMLALVLGPVPGHTVHPGALITAMASHSTALGMAAVV</sequence>
<organism evidence="2 3">
    <name type="scientific">Coturnix japonica</name>
    <name type="common">Japanese quail</name>
    <name type="synonym">Coturnix coturnix japonica</name>
    <dbReference type="NCBI Taxonomy" id="93934"/>
    <lineage>
        <taxon>Eukaryota</taxon>
        <taxon>Metazoa</taxon>
        <taxon>Chordata</taxon>
        <taxon>Craniata</taxon>
        <taxon>Vertebrata</taxon>
        <taxon>Euteleostomi</taxon>
        <taxon>Archelosauria</taxon>
        <taxon>Archosauria</taxon>
        <taxon>Dinosauria</taxon>
        <taxon>Saurischia</taxon>
        <taxon>Theropoda</taxon>
        <taxon>Coelurosauria</taxon>
        <taxon>Aves</taxon>
        <taxon>Neognathae</taxon>
        <taxon>Galloanserae</taxon>
        <taxon>Galliformes</taxon>
        <taxon>Phasianidae</taxon>
        <taxon>Perdicinae</taxon>
        <taxon>Coturnix</taxon>
    </lineage>
</organism>
<dbReference type="GeneTree" id="ENSGT01140000284157"/>
<protein>
    <submittedName>
        <fullName evidence="2">Uncharacterized protein</fullName>
    </submittedName>
</protein>
<accession>A0A8C2T8D5</accession>